<comment type="caution">
    <text evidence="2">The sequence shown here is derived from an EMBL/GenBank/DDBJ whole genome shotgun (WGS) entry which is preliminary data.</text>
</comment>
<dbReference type="InterPro" id="IPR011992">
    <property type="entry name" value="EF-hand-dom_pair"/>
</dbReference>
<dbReference type="SUPFAM" id="SSF47473">
    <property type="entry name" value="EF-hand"/>
    <property type="match status" value="1"/>
</dbReference>
<dbReference type="InterPro" id="IPR002048">
    <property type="entry name" value="EF_hand_dom"/>
</dbReference>
<evidence type="ECO:0000313" key="2">
    <source>
        <dbReference type="EMBL" id="KAK8942586.1"/>
    </source>
</evidence>
<protein>
    <submittedName>
        <fullName evidence="2">Calcium-binding protein KIC</fullName>
    </submittedName>
</protein>
<dbReference type="Gene3D" id="1.10.238.10">
    <property type="entry name" value="EF-hand"/>
    <property type="match status" value="1"/>
</dbReference>
<dbReference type="PANTHER" id="PTHR47319">
    <property type="entry name" value="CALCIUM-BINDING PROTEIN KIC"/>
    <property type="match status" value="1"/>
</dbReference>
<gene>
    <name evidence="2" type="primary">KIC</name>
    <name evidence="2" type="ORF">KSP39_PZI009309</name>
</gene>
<dbReference type="Pfam" id="PF13833">
    <property type="entry name" value="EF-hand_8"/>
    <property type="match status" value="1"/>
</dbReference>
<dbReference type="AlphaFoldDB" id="A0AAP0G7N4"/>
<reference evidence="2 3" key="1">
    <citation type="journal article" date="2022" name="Nat. Plants">
        <title>Genomes of leafy and leafless Platanthera orchids illuminate the evolution of mycoheterotrophy.</title>
        <authorList>
            <person name="Li M.H."/>
            <person name="Liu K.W."/>
            <person name="Li Z."/>
            <person name="Lu H.C."/>
            <person name="Ye Q.L."/>
            <person name="Zhang D."/>
            <person name="Wang J.Y."/>
            <person name="Li Y.F."/>
            <person name="Zhong Z.M."/>
            <person name="Liu X."/>
            <person name="Yu X."/>
            <person name="Liu D.K."/>
            <person name="Tu X.D."/>
            <person name="Liu B."/>
            <person name="Hao Y."/>
            <person name="Liao X.Y."/>
            <person name="Jiang Y.T."/>
            <person name="Sun W.H."/>
            <person name="Chen J."/>
            <person name="Chen Y.Q."/>
            <person name="Ai Y."/>
            <person name="Zhai J.W."/>
            <person name="Wu S.S."/>
            <person name="Zhou Z."/>
            <person name="Hsiao Y.Y."/>
            <person name="Wu W.L."/>
            <person name="Chen Y.Y."/>
            <person name="Lin Y.F."/>
            <person name="Hsu J.L."/>
            <person name="Li C.Y."/>
            <person name="Wang Z.W."/>
            <person name="Zhao X."/>
            <person name="Zhong W.Y."/>
            <person name="Ma X.K."/>
            <person name="Ma L."/>
            <person name="Huang J."/>
            <person name="Chen G.Z."/>
            <person name="Huang M.Z."/>
            <person name="Huang L."/>
            <person name="Peng D.H."/>
            <person name="Luo Y.B."/>
            <person name="Zou S.Q."/>
            <person name="Chen S.P."/>
            <person name="Lan S."/>
            <person name="Tsai W.C."/>
            <person name="Van de Peer Y."/>
            <person name="Liu Z.J."/>
        </authorList>
    </citation>
    <scope>NUCLEOTIDE SEQUENCE [LARGE SCALE GENOMIC DNA]</scope>
    <source>
        <strain evidence="2">Lor287</strain>
    </source>
</reference>
<feature type="domain" description="EF-hand" evidence="1">
    <location>
        <begin position="41"/>
        <end position="92"/>
    </location>
</feature>
<dbReference type="PANTHER" id="PTHR47319:SF6">
    <property type="entry name" value="OS06G0683400 PROTEIN"/>
    <property type="match status" value="1"/>
</dbReference>
<dbReference type="EMBL" id="JBBWWQ010000007">
    <property type="protein sequence ID" value="KAK8942586.1"/>
    <property type="molecule type" value="Genomic_DNA"/>
</dbReference>
<sequence>MAEEGVCGFVDLLPLMAERVGDGGLAEELCKGFNQLVDEQRGLITIDSLKKNSVRLGIGELGDEDAAGMLRLGDLDGDCALNRFEFCTLMLRISTQINIYL</sequence>
<evidence type="ECO:0000259" key="1">
    <source>
        <dbReference type="Pfam" id="PF13833"/>
    </source>
</evidence>
<proteinExistence type="predicted"/>
<keyword evidence="3" id="KW-1185">Reference proteome</keyword>
<evidence type="ECO:0000313" key="3">
    <source>
        <dbReference type="Proteomes" id="UP001418222"/>
    </source>
</evidence>
<organism evidence="2 3">
    <name type="scientific">Platanthera zijinensis</name>
    <dbReference type="NCBI Taxonomy" id="2320716"/>
    <lineage>
        <taxon>Eukaryota</taxon>
        <taxon>Viridiplantae</taxon>
        <taxon>Streptophyta</taxon>
        <taxon>Embryophyta</taxon>
        <taxon>Tracheophyta</taxon>
        <taxon>Spermatophyta</taxon>
        <taxon>Magnoliopsida</taxon>
        <taxon>Liliopsida</taxon>
        <taxon>Asparagales</taxon>
        <taxon>Orchidaceae</taxon>
        <taxon>Orchidoideae</taxon>
        <taxon>Orchideae</taxon>
        <taxon>Orchidinae</taxon>
        <taxon>Platanthera</taxon>
    </lineage>
</organism>
<name>A0AAP0G7N4_9ASPA</name>
<dbReference type="GO" id="GO:0005509">
    <property type="term" value="F:calcium ion binding"/>
    <property type="evidence" value="ECO:0007669"/>
    <property type="project" value="InterPro"/>
</dbReference>
<dbReference type="InterPro" id="IPR044205">
    <property type="entry name" value="KIC/PBP1/KRP1"/>
</dbReference>
<accession>A0AAP0G7N4</accession>
<dbReference type="Proteomes" id="UP001418222">
    <property type="component" value="Unassembled WGS sequence"/>
</dbReference>